<sequence length="128" mass="14966">MYDSGKVIIGLVIFVAIATFPFWFGMGKAAPMPEPVIMTKGQKCVESKDYMRASHMYLLNVWRDQALRDGNRVYENKRGEKVTISLQNTCMKCHSNKEKFCDRCHDYAEVKPYCWDCHFVPKESKQWN</sequence>
<keyword evidence="1" id="KW-0812">Transmembrane</keyword>
<evidence type="ECO:0000313" key="3">
    <source>
        <dbReference type="Proteomes" id="UP000093080"/>
    </source>
</evidence>
<comment type="caution">
    <text evidence="2">The sequence shown here is derived from an EMBL/GenBank/DDBJ whole genome shotgun (WGS) entry which is preliminary data.</text>
</comment>
<organism evidence="2 3">
    <name type="scientific">Dissulfuribacter thermophilus</name>
    <dbReference type="NCBI Taxonomy" id="1156395"/>
    <lineage>
        <taxon>Bacteria</taxon>
        <taxon>Pseudomonadati</taxon>
        <taxon>Thermodesulfobacteriota</taxon>
        <taxon>Dissulfuribacteria</taxon>
        <taxon>Dissulfuribacterales</taxon>
        <taxon>Dissulfuribacteraceae</taxon>
        <taxon>Dissulfuribacter</taxon>
    </lineage>
</organism>
<keyword evidence="1" id="KW-0472">Membrane</keyword>
<evidence type="ECO:0000256" key="1">
    <source>
        <dbReference type="SAM" id="Phobius"/>
    </source>
</evidence>
<dbReference type="AlphaFoldDB" id="A0A1B9F996"/>
<dbReference type="STRING" id="1156395.DBT_0289"/>
<protein>
    <submittedName>
        <fullName evidence="2">Sulfite reduction-associated complex DsrMKJOP multiheme protein DsrJ (HmeF)</fullName>
    </submittedName>
</protein>
<reference evidence="2 3" key="1">
    <citation type="submission" date="2016-06" db="EMBL/GenBank/DDBJ databases">
        <title>Respiratory ammonification of nitrate coupled to the oxidation of elemental sulfur in deep-sea autotrophic thermophilic bacteria.</title>
        <authorList>
            <person name="Slobodkina G.B."/>
            <person name="Mardanov A.V."/>
            <person name="Ravin N.V."/>
            <person name="Frolova A.A."/>
            <person name="Viryasiv M.B."/>
            <person name="Chernyh N.A."/>
            <person name="Bonch-Osmolovskaya E.A."/>
            <person name="Slobodkin A.I."/>
        </authorList>
    </citation>
    <scope>NUCLEOTIDE SEQUENCE [LARGE SCALE GENOMIC DNA]</scope>
    <source>
        <strain evidence="2 3">S69</strain>
    </source>
</reference>
<accession>A0A1B9F996</accession>
<proteinExistence type="predicted"/>
<dbReference type="InterPro" id="IPR047668">
    <property type="entry name" value="DsrJ"/>
</dbReference>
<dbReference type="RefSeq" id="WP_067615669.1">
    <property type="nucleotide sequence ID" value="NZ_MAGO01000001.1"/>
</dbReference>
<dbReference type="Proteomes" id="UP000093080">
    <property type="component" value="Unassembled WGS sequence"/>
</dbReference>
<keyword evidence="1" id="KW-1133">Transmembrane helix</keyword>
<evidence type="ECO:0000313" key="2">
    <source>
        <dbReference type="EMBL" id="OCC16472.1"/>
    </source>
</evidence>
<dbReference type="OrthoDB" id="9790557at2"/>
<keyword evidence="3" id="KW-1185">Reference proteome</keyword>
<dbReference type="PATRIC" id="fig|1156395.6.peg.293"/>
<dbReference type="SUPFAM" id="SSF48695">
    <property type="entry name" value="Multiheme cytochromes"/>
    <property type="match status" value="1"/>
</dbReference>
<dbReference type="NCBIfam" id="NF038038">
    <property type="entry name" value="cytoc_DsrJ"/>
    <property type="match status" value="1"/>
</dbReference>
<dbReference type="InterPro" id="IPR036280">
    <property type="entry name" value="Multihaem_cyt_sf"/>
</dbReference>
<name>A0A1B9F996_9BACT</name>
<feature type="transmembrane region" description="Helical" evidence="1">
    <location>
        <begin position="7"/>
        <end position="26"/>
    </location>
</feature>
<dbReference type="EMBL" id="MAGO01000001">
    <property type="protein sequence ID" value="OCC16472.1"/>
    <property type="molecule type" value="Genomic_DNA"/>
</dbReference>
<gene>
    <name evidence="2" type="ORF">DBT_0289</name>
</gene>